<evidence type="ECO:0000313" key="1">
    <source>
        <dbReference type="EMBL" id="CAH2243546.1"/>
    </source>
</evidence>
<dbReference type="OrthoDB" id="7374636at2759"/>
<comment type="caution">
    <text evidence="1">The sequence shown here is derived from an EMBL/GenBank/DDBJ whole genome shotgun (WGS) entry which is preliminary data.</text>
</comment>
<sequence length="113" mass="12864">MKVYIFFAALVAAVVIIECSHTFMGTNVLRQQVLHRDVKYSSRMFRKRVELFNFTMPASFGYGRSIQGILAYDRTNSDASANVTSGGLGFNYLTLRMKSDRGNDIHFDVYIYA</sequence>
<name>A0A8S4S6Y5_9NEOP</name>
<dbReference type="AlphaFoldDB" id="A0A8S4S6Y5"/>
<dbReference type="Proteomes" id="UP000838756">
    <property type="component" value="Unassembled WGS sequence"/>
</dbReference>
<dbReference type="Pfam" id="PF15868">
    <property type="entry name" value="MBF2"/>
    <property type="match status" value="1"/>
</dbReference>
<gene>
    <name evidence="1" type="primary">jg1593</name>
    <name evidence="1" type="ORF">PAEG_LOCUS19658</name>
</gene>
<dbReference type="InterPro" id="IPR031734">
    <property type="entry name" value="MBF2"/>
</dbReference>
<evidence type="ECO:0000313" key="2">
    <source>
        <dbReference type="Proteomes" id="UP000838756"/>
    </source>
</evidence>
<accession>A0A8S4S6Y5</accession>
<keyword evidence="2" id="KW-1185">Reference proteome</keyword>
<proteinExistence type="predicted"/>
<dbReference type="EMBL" id="CAKXAJ010025748">
    <property type="protein sequence ID" value="CAH2243546.1"/>
    <property type="molecule type" value="Genomic_DNA"/>
</dbReference>
<reference evidence="1" key="1">
    <citation type="submission" date="2022-03" db="EMBL/GenBank/DDBJ databases">
        <authorList>
            <person name="Lindestad O."/>
        </authorList>
    </citation>
    <scope>NUCLEOTIDE SEQUENCE</scope>
</reference>
<protein>
    <submittedName>
        <fullName evidence="1">Jg1593 protein</fullName>
    </submittedName>
</protein>
<organism evidence="1 2">
    <name type="scientific">Pararge aegeria aegeria</name>
    <dbReference type="NCBI Taxonomy" id="348720"/>
    <lineage>
        <taxon>Eukaryota</taxon>
        <taxon>Metazoa</taxon>
        <taxon>Ecdysozoa</taxon>
        <taxon>Arthropoda</taxon>
        <taxon>Hexapoda</taxon>
        <taxon>Insecta</taxon>
        <taxon>Pterygota</taxon>
        <taxon>Neoptera</taxon>
        <taxon>Endopterygota</taxon>
        <taxon>Lepidoptera</taxon>
        <taxon>Glossata</taxon>
        <taxon>Ditrysia</taxon>
        <taxon>Papilionoidea</taxon>
        <taxon>Nymphalidae</taxon>
        <taxon>Satyrinae</taxon>
        <taxon>Satyrini</taxon>
        <taxon>Parargina</taxon>
        <taxon>Pararge</taxon>
    </lineage>
</organism>